<name>A0ABN2UVK9_9ACTN</name>
<organism evidence="6 7">
    <name type="scientific">Catenulispora yoronensis</name>
    <dbReference type="NCBI Taxonomy" id="450799"/>
    <lineage>
        <taxon>Bacteria</taxon>
        <taxon>Bacillati</taxon>
        <taxon>Actinomycetota</taxon>
        <taxon>Actinomycetes</taxon>
        <taxon>Catenulisporales</taxon>
        <taxon>Catenulisporaceae</taxon>
        <taxon>Catenulispora</taxon>
    </lineage>
</organism>
<dbReference type="EMBL" id="BAAAQN010000036">
    <property type="protein sequence ID" value="GAA2043996.1"/>
    <property type="molecule type" value="Genomic_DNA"/>
</dbReference>
<dbReference type="RefSeq" id="WP_344668489.1">
    <property type="nucleotide sequence ID" value="NZ_BAAAQN010000036.1"/>
</dbReference>
<dbReference type="Gene3D" id="1.10.357.10">
    <property type="entry name" value="Tetracycline Repressor, domain 2"/>
    <property type="match status" value="1"/>
</dbReference>
<evidence type="ECO:0000313" key="6">
    <source>
        <dbReference type="EMBL" id="GAA2043996.1"/>
    </source>
</evidence>
<dbReference type="Proteomes" id="UP001500751">
    <property type="component" value="Unassembled WGS sequence"/>
</dbReference>
<dbReference type="Pfam" id="PF00440">
    <property type="entry name" value="TetR_N"/>
    <property type="match status" value="1"/>
</dbReference>
<protein>
    <submittedName>
        <fullName evidence="6">TetR/AcrR family transcriptional regulator</fullName>
    </submittedName>
</protein>
<keyword evidence="3" id="KW-0804">Transcription</keyword>
<keyword evidence="7" id="KW-1185">Reference proteome</keyword>
<dbReference type="PANTHER" id="PTHR30055:SF234">
    <property type="entry name" value="HTH-TYPE TRANSCRIPTIONAL REGULATOR BETI"/>
    <property type="match status" value="1"/>
</dbReference>
<accession>A0ABN2UVK9</accession>
<dbReference type="PROSITE" id="PS50977">
    <property type="entry name" value="HTH_TETR_2"/>
    <property type="match status" value="1"/>
</dbReference>
<feature type="domain" description="HTH tetR-type" evidence="5">
    <location>
        <begin position="12"/>
        <end position="71"/>
    </location>
</feature>
<reference evidence="6 7" key="1">
    <citation type="journal article" date="2019" name="Int. J. Syst. Evol. Microbiol.">
        <title>The Global Catalogue of Microorganisms (GCM) 10K type strain sequencing project: providing services to taxonomists for standard genome sequencing and annotation.</title>
        <authorList>
            <consortium name="The Broad Institute Genomics Platform"/>
            <consortium name="The Broad Institute Genome Sequencing Center for Infectious Disease"/>
            <person name="Wu L."/>
            <person name="Ma J."/>
        </authorList>
    </citation>
    <scope>NUCLEOTIDE SEQUENCE [LARGE SCALE GENOMIC DNA]</scope>
    <source>
        <strain evidence="6 7">JCM 16014</strain>
    </source>
</reference>
<evidence type="ECO:0000256" key="4">
    <source>
        <dbReference type="PROSITE-ProRule" id="PRU00335"/>
    </source>
</evidence>
<dbReference type="PRINTS" id="PR00455">
    <property type="entry name" value="HTHTETR"/>
</dbReference>
<comment type="caution">
    <text evidence="6">The sequence shown here is derived from an EMBL/GenBank/DDBJ whole genome shotgun (WGS) entry which is preliminary data.</text>
</comment>
<keyword evidence="1" id="KW-0805">Transcription regulation</keyword>
<evidence type="ECO:0000259" key="5">
    <source>
        <dbReference type="PROSITE" id="PS50977"/>
    </source>
</evidence>
<proteinExistence type="predicted"/>
<feature type="DNA-binding region" description="H-T-H motif" evidence="4">
    <location>
        <begin position="34"/>
        <end position="53"/>
    </location>
</feature>
<dbReference type="InterPro" id="IPR050109">
    <property type="entry name" value="HTH-type_TetR-like_transc_reg"/>
</dbReference>
<evidence type="ECO:0000256" key="1">
    <source>
        <dbReference type="ARBA" id="ARBA00023015"/>
    </source>
</evidence>
<dbReference type="InterPro" id="IPR001647">
    <property type="entry name" value="HTH_TetR"/>
</dbReference>
<evidence type="ECO:0000313" key="7">
    <source>
        <dbReference type="Proteomes" id="UP001500751"/>
    </source>
</evidence>
<evidence type="ECO:0000256" key="2">
    <source>
        <dbReference type="ARBA" id="ARBA00023125"/>
    </source>
</evidence>
<dbReference type="InterPro" id="IPR049445">
    <property type="entry name" value="TetR_SbtR-like_C"/>
</dbReference>
<gene>
    <name evidence="6" type="ORF">GCM10009839_54300</name>
</gene>
<dbReference type="SUPFAM" id="SSF48498">
    <property type="entry name" value="Tetracyclin repressor-like, C-terminal domain"/>
    <property type="match status" value="1"/>
</dbReference>
<keyword evidence="2 4" id="KW-0238">DNA-binding</keyword>
<evidence type="ECO:0000256" key="3">
    <source>
        <dbReference type="ARBA" id="ARBA00023163"/>
    </source>
</evidence>
<dbReference type="PANTHER" id="PTHR30055">
    <property type="entry name" value="HTH-TYPE TRANSCRIPTIONAL REGULATOR RUTR"/>
    <property type="match status" value="1"/>
</dbReference>
<dbReference type="SUPFAM" id="SSF46689">
    <property type="entry name" value="Homeodomain-like"/>
    <property type="match status" value="1"/>
</dbReference>
<sequence length="195" mass="20892">MVPPPSRRADAQRNRERLLAAAEAVLNERGVTASLDDIAKAAGVGNATLYRHFATRETLIEAVYDQRIRTLCESAERLSVAAGEPGASLLVWLRQVVVHITESRVLGEAFLAERKEPGGVEPPQIAEWHHAIHVAAAPLVARAQDAGAVRADLDVLELMALTTAVARAGNPSQAERFLDVLLDGVVPRSAPDSDS</sequence>
<dbReference type="Pfam" id="PF21597">
    <property type="entry name" value="TetR_C_43"/>
    <property type="match status" value="1"/>
</dbReference>
<dbReference type="InterPro" id="IPR036271">
    <property type="entry name" value="Tet_transcr_reg_TetR-rel_C_sf"/>
</dbReference>
<dbReference type="InterPro" id="IPR009057">
    <property type="entry name" value="Homeodomain-like_sf"/>
</dbReference>